<dbReference type="Proteomes" id="UP001156690">
    <property type="component" value="Unassembled WGS sequence"/>
</dbReference>
<organism evidence="1 2">
    <name type="scientific">Vibrio penaeicida</name>
    <dbReference type="NCBI Taxonomy" id="104609"/>
    <lineage>
        <taxon>Bacteria</taxon>
        <taxon>Pseudomonadati</taxon>
        <taxon>Pseudomonadota</taxon>
        <taxon>Gammaproteobacteria</taxon>
        <taxon>Vibrionales</taxon>
        <taxon>Vibrionaceae</taxon>
        <taxon>Vibrio</taxon>
    </lineage>
</organism>
<dbReference type="AlphaFoldDB" id="A0AAV5NJE3"/>
<evidence type="ECO:0000313" key="2">
    <source>
        <dbReference type="Proteomes" id="UP001156690"/>
    </source>
</evidence>
<proteinExistence type="predicted"/>
<accession>A0AAV5NJE3</accession>
<dbReference type="RefSeq" id="WP_185829787.1">
    <property type="nucleotide sequence ID" value="NZ_AP025144.1"/>
</dbReference>
<protein>
    <submittedName>
        <fullName evidence="1">Uncharacterized protein</fullName>
    </submittedName>
</protein>
<name>A0AAV5NJE3_9VIBR</name>
<sequence length="54" mass="6324">MFALSTLESLAQHHLRAPHNLASYVDNELGHTHFHYDKLTQLTRVKTPDDVYKY</sequence>
<keyword evidence="2" id="KW-1185">Reference proteome</keyword>
<reference evidence="2" key="1">
    <citation type="journal article" date="2019" name="Int. J. Syst. Evol. Microbiol.">
        <title>The Global Catalogue of Microorganisms (GCM) 10K type strain sequencing project: providing services to taxonomists for standard genome sequencing and annotation.</title>
        <authorList>
            <consortium name="The Broad Institute Genomics Platform"/>
            <consortium name="The Broad Institute Genome Sequencing Center for Infectious Disease"/>
            <person name="Wu L."/>
            <person name="Ma J."/>
        </authorList>
    </citation>
    <scope>NUCLEOTIDE SEQUENCE [LARGE SCALE GENOMIC DNA]</scope>
    <source>
        <strain evidence="2">NBRC 15640</strain>
    </source>
</reference>
<gene>
    <name evidence="1" type="ORF">GCM10007932_01360</name>
</gene>
<dbReference type="EMBL" id="BSNX01000001">
    <property type="protein sequence ID" value="GLQ70776.1"/>
    <property type="molecule type" value="Genomic_DNA"/>
</dbReference>
<comment type="caution">
    <text evidence="1">The sequence shown here is derived from an EMBL/GenBank/DDBJ whole genome shotgun (WGS) entry which is preliminary data.</text>
</comment>
<evidence type="ECO:0000313" key="1">
    <source>
        <dbReference type="EMBL" id="GLQ70776.1"/>
    </source>
</evidence>